<organism evidence="6 7">
    <name type="scientific">Micromonospora cremea</name>
    <dbReference type="NCBI Taxonomy" id="709881"/>
    <lineage>
        <taxon>Bacteria</taxon>
        <taxon>Bacillati</taxon>
        <taxon>Actinomycetota</taxon>
        <taxon>Actinomycetes</taxon>
        <taxon>Micromonosporales</taxon>
        <taxon>Micromonosporaceae</taxon>
        <taxon>Micromonospora</taxon>
    </lineage>
</organism>
<evidence type="ECO:0000256" key="2">
    <source>
        <dbReference type="ARBA" id="ARBA00022692"/>
    </source>
</evidence>
<reference evidence="7" key="1">
    <citation type="submission" date="2016-12" db="EMBL/GenBank/DDBJ databases">
        <authorList>
            <person name="Varghese N."/>
            <person name="Submissions S."/>
        </authorList>
    </citation>
    <scope>NUCLEOTIDE SEQUENCE [LARGE SCALE GENOMIC DNA]</scope>
    <source>
        <strain evidence="7">DSM 45599</strain>
    </source>
</reference>
<dbReference type="SUPFAM" id="SSF81324">
    <property type="entry name" value="Voltage-gated potassium channels"/>
    <property type="match status" value="1"/>
</dbReference>
<keyword evidence="6" id="KW-0407">Ion channel</keyword>
<feature type="transmembrane region" description="Helical" evidence="5">
    <location>
        <begin position="57"/>
        <end position="78"/>
    </location>
</feature>
<keyword evidence="4 5" id="KW-0472">Membrane</keyword>
<dbReference type="GO" id="GO:0034220">
    <property type="term" value="P:monoatomic ion transmembrane transport"/>
    <property type="evidence" value="ECO:0007669"/>
    <property type="project" value="UniProtKB-KW"/>
</dbReference>
<dbReference type="STRING" id="709881.SAMN04489832_2545"/>
<dbReference type="Proteomes" id="UP000185124">
    <property type="component" value="Unassembled WGS sequence"/>
</dbReference>
<keyword evidence="6" id="KW-0406">Ion transport</keyword>
<dbReference type="GO" id="GO:0016020">
    <property type="term" value="C:membrane"/>
    <property type="evidence" value="ECO:0007669"/>
    <property type="project" value="UniProtKB-SubCell"/>
</dbReference>
<name>A0A1N5WKH6_9ACTN</name>
<dbReference type="EMBL" id="FSQT01000001">
    <property type="protein sequence ID" value="SIM85759.1"/>
    <property type="molecule type" value="Genomic_DNA"/>
</dbReference>
<comment type="subcellular location">
    <subcellularLocation>
        <location evidence="1">Membrane</location>
        <topology evidence="1">Multi-pass membrane protein</topology>
    </subcellularLocation>
</comment>
<evidence type="ECO:0000313" key="6">
    <source>
        <dbReference type="EMBL" id="SIM85759.1"/>
    </source>
</evidence>
<evidence type="ECO:0000256" key="1">
    <source>
        <dbReference type="ARBA" id="ARBA00004141"/>
    </source>
</evidence>
<accession>A0A1N5WKH6</accession>
<evidence type="ECO:0000256" key="5">
    <source>
        <dbReference type="SAM" id="Phobius"/>
    </source>
</evidence>
<dbReference type="RefSeq" id="WP_208869594.1">
    <property type="nucleotide sequence ID" value="NZ_FSQT01000001.1"/>
</dbReference>
<sequence length="238" mass="26201">MTDDAPREERARPARQENENDARLHGLARRLDKPMGVLGILFLLLVVGQALTHDKPLVTVLTVASWMLWAVFVAEFALRAWLARHYARDFWRRNWWQVIFLAVPFLRFARAAAALRAARGTGVVAAAVRGSRSAGRLLTDRLAWLAVVTVAIILAAGQLLVLTDSYPTYGQALHGVALTTITGEPLDATDTFAQVLELVLAAYSVVVFGTLAGALGAFFLSQQRDEEQPKRTRAEAKQ</sequence>
<keyword evidence="6" id="KW-0813">Transport</keyword>
<keyword evidence="7" id="KW-1185">Reference proteome</keyword>
<keyword evidence="2 5" id="KW-0812">Transmembrane</keyword>
<protein>
    <submittedName>
        <fullName evidence="6">Voltage-gated potassium channel</fullName>
    </submittedName>
</protein>
<dbReference type="InterPro" id="IPR027359">
    <property type="entry name" value="Volt_channel_dom_sf"/>
</dbReference>
<dbReference type="AlphaFoldDB" id="A0A1N5WKH6"/>
<keyword evidence="3 5" id="KW-1133">Transmembrane helix</keyword>
<gene>
    <name evidence="6" type="ORF">SAMN04489832_2545</name>
</gene>
<evidence type="ECO:0000313" key="7">
    <source>
        <dbReference type="Proteomes" id="UP000185124"/>
    </source>
</evidence>
<evidence type="ECO:0000256" key="4">
    <source>
        <dbReference type="ARBA" id="ARBA00023136"/>
    </source>
</evidence>
<proteinExistence type="predicted"/>
<dbReference type="Gene3D" id="1.20.120.350">
    <property type="entry name" value="Voltage-gated potassium channels. Chain C"/>
    <property type="match status" value="1"/>
</dbReference>
<evidence type="ECO:0000256" key="3">
    <source>
        <dbReference type="ARBA" id="ARBA00022989"/>
    </source>
</evidence>
<feature type="transmembrane region" description="Helical" evidence="5">
    <location>
        <begin position="142"/>
        <end position="161"/>
    </location>
</feature>
<feature type="transmembrane region" description="Helical" evidence="5">
    <location>
        <begin position="35"/>
        <end position="51"/>
    </location>
</feature>
<feature type="transmembrane region" description="Helical" evidence="5">
    <location>
        <begin position="200"/>
        <end position="221"/>
    </location>
</feature>